<feature type="compositionally biased region" description="Low complexity" evidence="4">
    <location>
        <begin position="274"/>
        <end position="285"/>
    </location>
</feature>
<feature type="region of interest" description="Disordered" evidence="4">
    <location>
        <begin position="170"/>
        <end position="217"/>
    </location>
</feature>
<dbReference type="SUPFAM" id="SSF46955">
    <property type="entry name" value="Putative DNA-binding domain"/>
    <property type="match status" value="1"/>
</dbReference>
<accession>A0A7E4W2Q0</accession>
<evidence type="ECO:0000256" key="2">
    <source>
        <dbReference type="ARBA" id="ARBA00023242"/>
    </source>
</evidence>
<feature type="compositionally biased region" description="Low complexity" evidence="4">
    <location>
        <begin position="192"/>
        <end position="203"/>
    </location>
</feature>
<proteinExistence type="inferred from homology"/>
<dbReference type="InterPro" id="IPR052417">
    <property type="entry name" value="Dachshund_domain"/>
</dbReference>
<comment type="similarity">
    <text evidence="3">Belongs to the DACH/dachshund family.</text>
</comment>
<dbReference type="Gene3D" id="3.10.260.20">
    <property type="entry name" value="Ski"/>
    <property type="match status" value="1"/>
</dbReference>
<feature type="compositionally biased region" description="Low complexity" evidence="4">
    <location>
        <begin position="364"/>
        <end position="374"/>
    </location>
</feature>
<dbReference type="InterPro" id="IPR009061">
    <property type="entry name" value="DNA-bd_dom_put_sf"/>
</dbReference>
<reference evidence="7" key="2">
    <citation type="submission" date="2020-10" db="UniProtKB">
        <authorList>
            <consortium name="WormBaseParasite"/>
        </authorList>
    </citation>
    <scope>IDENTIFICATION</scope>
</reference>
<evidence type="ECO:0000313" key="6">
    <source>
        <dbReference type="Proteomes" id="UP000492821"/>
    </source>
</evidence>
<dbReference type="PANTHER" id="PTHR12577:SF6">
    <property type="entry name" value="DACHSHUND, ISOFORM B"/>
    <property type="match status" value="1"/>
</dbReference>
<dbReference type="AlphaFoldDB" id="A0A7E4W2Q0"/>
<feature type="region of interest" description="Disordered" evidence="4">
    <location>
        <begin position="253"/>
        <end position="339"/>
    </location>
</feature>
<keyword evidence="6" id="KW-1185">Reference proteome</keyword>
<evidence type="ECO:0000256" key="4">
    <source>
        <dbReference type="SAM" id="MobiDB-lite"/>
    </source>
</evidence>
<protein>
    <submittedName>
        <fullName evidence="7">Ski_Sno domain-containing protein</fullName>
    </submittedName>
</protein>
<dbReference type="GO" id="GO:0000981">
    <property type="term" value="F:DNA-binding transcription factor activity, RNA polymerase II-specific"/>
    <property type="evidence" value="ECO:0007669"/>
    <property type="project" value="TreeGrafter"/>
</dbReference>
<feature type="domain" description="SKI/SNO/DAC" evidence="5">
    <location>
        <begin position="68"/>
        <end position="140"/>
    </location>
</feature>
<dbReference type="GO" id="GO:0005667">
    <property type="term" value="C:transcription regulator complex"/>
    <property type="evidence" value="ECO:0007669"/>
    <property type="project" value="TreeGrafter"/>
</dbReference>
<evidence type="ECO:0000256" key="3">
    <source>
        <dbReference type="ARBA" id="ARBA00038192"/>
    </source>
</evidence>
<dbReference type="WBParaSite" id="Pan_g5803.t1">
    <property type="protein sequence ID" value="Pan_g5803.t1"/>
    <property type="gene ID" value="Pan_g5803"/>
</dbReference>
<dbReference type="InterPro" id="IPR037000">
    <property type="entry name" value="Ski_DNA-bd_sf"/>
</dbReference>
<dbReference type="GO" id="GO:0000978">
    <property type="term" value="F:RNA polymerase II cis-regulatory region sequence-specific DNA binding"/>
    <property type="evidence" value="ECO:0007669"/>
    <property type="project" value="TreeGrafter"/>
</dbReference>
<dbReference type="GO" id="GO:0005634">
    <property type="term" value="C:nucleus"/>
    <property type="evidence" value="ECO:0007669"/>
    <property type="project" value="UniProtKB-SubCell"/>
</dbReference>
<feature type="region of interest" description="Disordered" evidence="4">
    <location>
        <begin position="357"/>
        <end position="377"/>
    </location>
</feature>
<evidence type="ECO:0000259" key="5">
    <source>
        <dbReference type="Pfam" id="PF02437"/>
    </source>
</evidence>
<evidence type="ECO:0000256" key="1">
    <source>
        <dbReference type="ARBA" id="ARBA00004123"/>
    </source>
</evidence>
<name>A0A7E4W2Q0_PANRE</name>
<sequence>MDALIAYRQYLAAAAHLKSGCNTTASEHQQTGFLVSSIIASLSDKLSDATHPSVTEMSTPTPADDGCPVPSGVTQNQAQVYEYHNQQVIGFRIGNREMVCLPQVYELFLKQLVGGLHTVYTKLKRLDIHPVVCNVEQVSSTQTSTFANINAFIIYLICCSPRPGRPAKRFVNGSSLNPGGASDLKPKPLAPPSLTSSDTSDSAVPRIPNHSSNSERNRSTEVLNFDISQLFPFAAQHLLMEQLMSTLAARHPGLSSTASMTSDMTKSESKSEQSSKPGSQQEQPQANNSSNSSDNTYEWNVERDKTDSTSPHENSITSNDANTSSSSLPTIPGSGLTFNSSNSGSNLGSFSFDREKSTSLANNSGYSSGSSSDSPPQALEIQSFVNKFSKTVDSLEKRFLQQYEKLSALATTLQTTMEKINNREEYLLMKLHQHKERSHHYFRKYLVNRYHLALRRRNKRGKSSKEDLPHEFDL</sequence>
<keyword evidence="2" id="KW-0539">Nucleus</keyword>
<comment type="subcellular location">
    <subcellularLocation>
        <location evidence="1">Nucleus</location>
    </subcellularLocation>
</comment>
<evidence type="ECO:0000313" key="7">
    <source>
        <dbReference type="WBParaSite" id="Pan_g5803.t1"/>
    </source>
</evidence>
<feature type="compositionally biased region" description="Polar residues" evidence="4">
    <location>
        <begin position="308"/>
        <end position="329"/>
    </location>
</feature>
<dbReference type="InterPro" id="IPR003380">
    <property type="entry name" value="SKI/SNO/DAC"/>
</dbReference>
<organism evidence="6 7">
    <name type="scientific">Panagrellus redivivus</name>
    <name type="common">Microworm</name>
    <dbReference type="NCBI Taxonomy" id="6233"/>
    <lineage>
        <taxon>Eukaryota</taxon>
        <taxon>Metazoa</taxon>
        <taxon>Ecdysozoa</taxon>
        <taxon>Nematoda</taxon>
        <taxon>Chromadorea</taxon>
        <taxon>Rhabditida</taxon>
        <taxon>Tylenchina</taxon>
        <taxon>Panagrolaimomorpha</taxon>
        <taxon>Panagrolaimoidea</taxon>
        <taxon>Panagrolaimidae</taxon>
        <taxon>Panagrellus</taxon>
    </lineage>
</organism>
<dbReference type="Proteomes" id="UP000492821">
    <property type="component" value="Unassembled WGS sequence"/>
</dbReference>
<feature type="compositionally biased region" description="Polar residues" evidence="4">
    <location>
        <begin position="286"/>
        <end position="298"/>
    </location>
</feature>
<feature type="compositionally biased region" description="Polar residues" evidence="4">
    <location>
        <begin position="254"/>
        <end position="264"/>
    </location>
</feature>
<dbReference type="PANTHER" id="PTHR12577">
    <property type="entry name" value="DACHSHUND"/>
    <property type="match status" value="1"/>
</dbReference>
<dbReference type="Pfam" id="PF02437">
    <property type="entry name" value="Ski_Sno_DHD"/>
    <property type="match status" value="1"/>
</dbReference>
<reference evidence="6" key="1">
    <citation type="journal article" date="2013" name="Genetics">
        <title>The draft genome and transcriptome of Panagrellus redivivus are shaped by the harsh demands of a free-living lifestyle.</title>
        <authorList>
            <person name="Srinivasan J."/>
            <person name="Dillman A.R."/>
            <person name="Macchietto M.G."/>
            <person name="Heikkinen L."/>
            <person name="Lakso M."/>
            <person name="Fracchia K.M."/>
            <person name="Antoshechkin I."/>
            <person name="Mortazavi A."/>
            <person name="Wong G."/>
            <person name="Sternberg P.W."/>
        </authorList>
    </citation>
    <scope>NUCLEOTIDE SEQUENCE [LARGE SCALE GENOMIC DNA]</scope>
    <source>
        <strain evidence="6">MT8872</strain>
    </source>
</reference>